<comment type="caution">
    <text evidence="1">The sequence shown here is derived from an EMBL/GenBank/DDBJ whole genome shotgun (WGS) entry which is preliminary data.</text>
</comment>
<dbReference type="AlphaFoldDB" id="A0AA38Q3D5"/>
<sequence>MFRLTQKIFVVGPGLTLVTQFRVIVLSYHCSVLSENHPRFYFYNIRHLAFTALYQHQDLTATFYDNRSVMSASWLPQVANLE</sequence>
<protein>
    <submittedName>
        <fullName evidence="1">Uncharacterized protein</fullName>
    </submittedName>
</protein>
<proteinExistence type="predicted"/>
<evidence type="ECO:0000313" key="1">
    <source>
        <dbReference type="EMBL" id="KAJ3986819.1"/>
    </source>
</evidence>
<name>A0AA38Q3D5_9AGAR</name>
<dbReference type="Proteomes" id="UP001163850">
    <property type="component" value="Unassembled WGS sequence"/>
</dbReference>
<reference evidence="1" key="1">
    <citation type="submission" date="2022-08" db="EMBL/GenBank/DDBJ databases">
        <authorList>
            <consortium name="DOE Joint Genome Institute"/>
            <person name="Min B."/>
            <person name="Riley R."/>
            <person name="Sierra-Patev S."/>
            <person name="Naranjo-Ortiz M."/>
            <person name="Looney B."/>
            <person name="Konkel Z."/>
            <person name="Slot J.C."/>
            <person name="Sakamoto Y."/>
            <person name="Steenwyk J.L."/>
            <person name="Rokas A."/>
            <person name="Carro J."/>
            <person name="Camarero S."/>
            <person name="Ferreira P."/>
            <person name="Molpeceres G."/>
            <person name="Ruiz-Duenas F.J."/>
            <person name="Serrano A."/>
            <person name="Henrissat B."/>
            <person name="Drula E."/>
            <person name="Hughes K.W."/>
            <person name="Mata J.L."/>
            <person name="Ishikawa N.K."/>
            <person name="Vargas-Isla R."/>
            <person name="Ushijima S."/>
            <person name="Smith C.A."/>
            <person name="Ahrendt S."/>
            <person name="Andreopoulos W."/>
            <person name="He G."/>
            <person name="Labutti K."/>
            <person name="Lipzen A."/>
            <person name="Ng V."/>
            <person name="Sandor L."/>
            <person name="Barry K."/>
            <person name="Martinez A.T."/>
            <person name="Xiao Y."/>
            <person name="Gibbons J.G."/>
            <person name="Terashima K."/>
            <person name="Hibbett D.S."/>
            <person name="Grigoriev I.V."/>
        </authorList>
    </citation>
    <scope>NUCLEOTIDE SEQUENCE</scope>
    <source>
        <strain evidence="1">TFB7829</strain>
    </source>
</reference>
<dbReference type="EMBL" id="MU801934">
    <property type="protein sequence ID" value="KAJ3986819.1"/>
    <property type="molecule type" value="Genomic_DNA"/>
</dbReference>
<gene>
    <name evidence="1" type="ORF">F5890DRAFT_1501881</name>
</gene>
<evidence type="ECO:0000313" key="2">
    <source>
        <dbReference type="Proteomes" id="UP001163850"/>
    </source>
</evidence>
<accession>A0AA38Q3D5</accession>
<organism evidence="1 2">
    <name type="scientific">Lentinula detonsa</name>
    <dbReference type="NCBI Taxonomy" id="2804962"/>
    <lineage>
        <taxon>Eukaryota</taxon>
        <taxon>Fungi</taxon>
        <taxon>Dikarya</taxon>
        <taxon>Basidiomycota</taxon>
        <taxon>Agaricomycotina</taxon>
        <taxon>Agaricomycetes</taxon>
        <taxon>Agaricomycetidae</taxon>
        <taxon>Agaricales</taxon>
        <taxon>Marasmiineae</taxon>
        <taxon>Omphalotaceae</taxon>
        <taxon>Lentinula</taxon>
    </lineage>
</organism>